<dbReference type="Gene3D" id="3.40.50.300">
    <property type="entry name" value="P-loop containing nucleotide triphosphate hydrolases"/>
    <property type="match status" value="1"/>
</dbReference>
<evidence type="ECO:0000313" key="6">
    <source>
        <dbReference type="Proteomes" id="UP000250266"/>
    </source>
</evidence>
<name>A0A8E2E388_9PEZI</name>
<proteinExistence type="inferred from homology"/>
<accession>A0A8E2E388</accession>
<dbReference type="SUPFAM" id="SSF52540">
    <property type="entry name" value="P-loop containing nucleoside triphosphate hydrolases"/>
    <property type="match status" value="1"/>
</dbReference>
<protein>
    <submittedName>
        <fullName evidence="5">P-loop containing nucleoside triphosphate hydrolase protein</fullName>
    </submittedName>
</protein>
<dbReference type="HAMAP" id="MF_00235">
    <property type="entry name" value="Adenylate_kinase_Adk"/>
    <property type="match status" value="1"/>
</dbReference>
<dbReference type="GO" id="GO:0005524">
    <property type="term" value="F:ATP binding"/>
    <property type="evidence" value="ECO:0007669"/>
    <property type="project" value="InterPro"/>
</dbReference>
<reference evidence="5 6" key="1">
    <citation type="journal article" date="2016" name="Nat. Commun.">
        <title>Ectomycorrhizal ecology is imprinted in the genome of the dominant symbiotic fungus Cenococcum geophilum.</title>
        <authorList>
            <consortium name="DOE Joint Genome Institute"/>
            <person name="Peter M."/>
            <person name="Kohler A."/>
            <person name="Ohm R.A."/>
            <person name="Kuo A."/>
            <person name="Krutzmann J."/>
            <person name="Morin E."/>
            <person name="Arend M."/>
            <person name="Barry K.W."/>
            <person name="Binder M."/>
            <person name="Choi C."/>
            <person name="Clum A."/>
            <person name="Copeland A."/>
            <person name="Grisel N."/>
            <person name="Haridas S."/>
            <person name="Kipfer T."/>
            <person name="LaButti K."/>
            <person name="Lindquist E."/>
            <person name="Lipzen A."/>
            <person name="Maire R."/>
            <person name="Meier B."/>
            <person name="Mihaltcheva S."/>
            <person name="Molinier V."/>
            <person name="Murat C."/>
            <person name="Poggeler S."/>
            <person name="Quandt C.A."/>
            <person name="Sperisen C."/>
            <person name="Tritt A."/>
            <person name="Tisserant E."/>
            <person name="Crous P.W."/>
            <person name="Henrissat B."/>
            <person name="Nehls U."/>
            <person name="Egli S."/>
            <person name="Spatafora J.W."/>
            <person name="Grigoriev I.V."/>
            <person name="Martin F.M."/>
        </authorList>
    </citation>
    <scope>NUCLEOTIDE SEQUENCE [LARGE SCALE GENOMIC DNA]</scope>
    <source>
        <strain evidence="5 6">CBS 459.81</strain>
    </source>
</reference>
<dbReference type="Pfam" id="PF00406">
    <property type="entry name" value="ADK"/>
    <property type="match status" value="1"/>
</dbReference>
<evidence type="ECO:0000256" key="4">
    <source>
        <dbReference type="RuleBase" id="RU003330"/>
    </source>
</evidence>
<gene>
    <name evidence="5" type="ORF">K432DRAFT_408042</name>
</gene>
<dbReference type="InterPro" id="IPR033690">
    <property type="entry name" value="Adenylat_kinase_CS"/>
</dbReference>
<dbReference type="EMBL" id="KV745197">
    <property type="protein sequence ID" value="OCK76591.1"/>
    <property type="molecule type" value="Genomic_DNA"/>
</dbReference>
<evidence type="ECO:0000313" key="5">
    <source>
        <dbReference type="EMBL" id="OCK76591.1"/>
    </source>
</evidence>
<evidence type="ECO:0000256" key="1">
    <source>
        <dbReference type="ARBA" id="ARBA00022679"/>
    </source>
</evidence>
<comment type="similarity">
    <text evidence="4">Belongs to the adenylate kinase family.</text>
</comment>
<dbReference type="PANTHER" id="PTHR23359">
    <property type="entry name" value="NUCLEOTIDE KINASE"/>
    <property type="match status" value="1"/>
</dbReference>
<keyword evidence="6" id="KW-1185">Reference proteome</keyword>
<dbReference type="OrthoDB" id="442176at2759"/>
<dbReference type="CDD" id="cd01428">
    <property type="entry name" value="ADK"/>
    <property type="match status" value="1"/>
</dbReference>
<dbReference type="InterPro" id="IPR000850">
    <property type="entry name" value="Adenylat/UMP-CMP_kin"/>
</dbReference>
<sequence>MLQPHFDMQQIGDSTIWIVGPPGAGKGTQCTTLTTRFKENMHHLSVGDLVRERVLINDVPPELTAARKCLDAGEAVPTDDLFNHILPPAFQTFFDTRREILLLDGFPRSLEQAEAFIKKCGRPRYVLEFQCSESTAKQRFLQRKREGDNEEKFAKRFGKHGKLSGSIIAWIKEHEIPVAQVSAEGSIETVYSEVIQKSEEMEQR</sequence>
<dbReference type="GO" id="GO:0019205">
    <property type="term" value="F:nucleobase-containing compound kinase activity"/>
    <property type="evidence" value="ECO:0007669"/>
    <property type="project" value="InterPro"/>
</dbReference>
<dbReference type="PROSITE" id="PS00113">
    <property type="entry name" value="ADENYLATE_KINASE"/>
    <property type="match status" value="1"/>
</dbReference>
<organism evidence="5 6">
    <name type="scientific">Lepidopterella palustris CBS 459.81</name>
    <dbReference type="NCBI Taxonomy" id="1314670"/>
    <lineage>
        <taxon>Eukaryota</taxon>
        <taxon>Fungi</taxon>
        <taxon>Dikarya</taxon>
        <taxon>Ascomycota</taxon>
        <taxon>Pezizomycotina</taxon>
        <taxon>Dothideomycetes</taxon>
        <taxon>Pleosporomycetidae</taxon>
        <taxon>Mytilinidiales</taxon>
        <taxon>Argynnaceae</taxon>
        <taxon>Lepidopterella</taxon>
    </lineage>
</organism>
<keyword evidence="3 4" id="KW-0418">Kinase</keyword>
<dbReference type="GO" id="GO:0016787">
    <property type="term" value="F:hydrolase activity"/>
    <property type="evidence" value="ECO:0007669"/>
    <property type="project" value="UniProtKB-KW"/>
</dbReference>
<dbReference type="Proteomes" id="UP000250266">
    <property type="component" value="Unassembled WGS sequence"/>
</dbReference>
<dbReference type="AlphaFoldDB" id="A0A8E2E388"/>
<dbReference type="PRINTS" id="PR00094">
    <property type="entry name" value="ADENYLTKNASE"/>
</dbReference>
<dbReference type="GO" id="GO:0006139">
    <property type="term" value="P:nucleobase-containing compound metabolic process"/>
    <property type="evidence" value="ECO:0007669"/>
    <property type="project" value="InterPro"/>
</dbReference>
<dbReference type="InterPro" id="IPR027417">
    <property type="entry name" value="P-loop_NTPase"/>
</dbReference>
<evidence type="ECO:0000256" key="2">
    <source>
        <dbReference type="ARBA" id="ARBA00022741"/>
    </source>
</evidence>
<keyword evidence="2" id="KW-0547">Nucleotide-binding</keyword>
<evidence type="ECO:0000256" key="3">
    <source>
        <dbReference type="ARBA" id="ARBA00022777"/>
    </source>
</evidence>
<keyword evidence="1 4" id="KW-0808">Transferase</keyword>
<keyword evidence="5" id="KW-0378">Hydrolase</keyword>